<accession>A0ABX7S4T2</accession>
<sequence>MKKTLVFWFILMFSTVIFSETVVLRDGSRIKGDVLTISSQIVSVKSIVGQIVSYVDYVSEIYFDDSATPVSGVWIEPNEGEWINVPGVLSKFDGRSGTILFSSNGTFVFSEKAAVKYANYESPEFEISSSTHTSVLPGNVTKLEIKLKNNNIFHATFSSRLGDVITFVVKRGIISIPTQFIETIIYPVNSKYNVVFNMKDGAKIYGKILKYESGNFLIETAVGVMFLPVKEIDFVKF</sequence>
<evidence type="ECO:0008006" key="3">
    <source>
        <dbReference type="Google" id="ProtNLM"/>
    </source>
</evidence>
<dbReference type="RefSeq" id="WP_207566202.1">
    <property type="nucleotide sequence ID" value="NZ_CP071446.1"/>
</dbReference>
<dbReference type="Proteomes" id="UP000671862">
    <property type="component" value="Chromosome"/>
</dbReference>
<dbReference type="EMBL" id="CP071446">
    <property type="protein sequence ID" value="QTA37477.1"/>
    <property type="molecule type" value="Genomic_DNA"/>
</dbReference>
<gene>
    <name evidence="1" type="ORF">JYK00_06995</name>
</gene>
<name>A0ABX7S4T2_9BACT</name>
<protein>
    <recommendedName>
        <fullName evidence="3">DUF5666 domain-containing protein</fullName>
    </recommendedName>
</protein>
<evidence type="ECO:0000313" key="2">
    <source>
        <dbReference type="Proteomes" id="UP000671862"/>
    </source>
</evidence>
<proteinExistence type="predicted"/>
<keyword evidence="2" id="KW-1185">Reference proteome</keyword>
<reference evidence="1 2" key="1">
    <citation type="submission" date="2021-03" db="EMBL/GenBank/DDBJ databases">
        <title>Thermosipho ferrireducens sp.nov., an anaerobic thermophilic iron-reducing bacterium isolated from a deep-sea hydrothermal sulfide deposits.</title>
        <authorList>
            <person name="Zeng X."/>
            <person name="Chen Y."/>
            <person name="Shao Z."/>
        </authorList>
    </citation>
    <scope>NUCLEOTIDE SEQUENCE [LARGE SCALE GENOMIC DNA]</scope>
    <source>
        <strain evidence="1 2">JL129W03</strain>
    </source>
</reference>
<evidence type="ECO:0000313" key="1">
    <source>
        <dbReference type="EMBL" id="QTA37477.1"/>
    </source>
</evidence>
<organism evidence="1 2">
    <name type="scientific">Thermosipho ferrireducens</name>
    <dbReference type="NCBI Taxonomy" id="2571116"/>
    <lineage>
        <taxon>Bacteria</taxon>
        <taxon>Thermotogati</taxon>
        <taxon>Thermotogota</taxon>
        <taxon>Thermotogae</taxon>
        <taxon>Thermotogales</taxon>
        <taxon>Fervidobacteriaceae</taxon>
        <taxon>Thermosipho</taxon>
    </lineage>
</organism>